<reference evidence="1" key="1">
    <citation type="submission" date="2021-06" db="EMBL/GenBank/DDBJ databases">
        <authorList>
            <person name="Kallberg Y."/>
            <person name="Tangrot J."/>
            <person name="Rosling A."/>
        </authorList>
    </citation>
    <scope>NUCLEOTIDE SEQUENCE</scope>
    <source>
        <strain evidence="1">87-6 pot B 2015</strain>
    </source>
</reference>
<gene>
    <name evidence="1" type="ORF">FMOSSE_LOCUS4040</name>
</gene>
<dbReference type="Proteomes" id="UP000789375">
    <property type="component" value="Unassembled WGS sequence"/>
</dbReference>
<name>A0A9N8ZMW5_FUNMO</name>
<evidence type="ECO:0000313" key="1">
    <source>
        <dbReference type="EMBL" id="CAG8501072.1"/>
    </source>
</evidence>
<protein>
    <submittedName>
        <fullName evidence="1">13605_t:CDS:1</fullName>
    </submittedName>
</protein>
<comment type="caution">
    <text evidence="1">The sequence shown here is derived from an EMBL/GenBank/DDBJ whole genome shotgun (WGS) entry which is preliminary data.</text>
</comment>
<accession>A0A9N8ZMW5</accession>
<dbReference type="AlphaFoldDB" id="A0A9N8ZMW5"/>
<proteinExistence type="predicted"/>
<sequence>MLSEESLNNLRYIDYWKRPCKEWEVDTWDLYFKETTNDESNRSSHCALGKELNILFKNLQIKRNVKEKRKLLMVKRKLLQISGGKKKEDKENVEQPGKCPSKKRAEVEEFSLDLPKKRKFGFAVDSISDFKELRRLNLSMLTRPCISKELRTIDLS</sequence>
<evidence type="ECO:0000313" key="2">
    <source>
        <dbReference type="Proteomes" id="UP000789375"/>
    </source>
</evidence>
<organism evidence="1 2">
    <name type="scientific">Funneliformis mosseae</name>
    <name type="common">Endomycorrhizal fungus</name>
    <name type="synonym">Glomus mosseae</name>
    <dbReference type="NCBI Taxonomy" id="27381"/>
    <lineage>
        <taxon>Eukaryota</taxon>
        <taxon>Fungi</taxon>
        <taxon>Fungi incertae sedis</taxon>
        <taxon>Mucoromycota</taxon>
        <taxon>Glomeromycotina</taxon>
        <taxon>Glomeromycetes</taxon>
        <taxon>Glomerales</taxon>
        <taxon>Glomeraceae</taxon>
        <taxon>Funneliformis</taxon>
    </lineage>
</organism>
<dbReference type="EMBL" id="CAJVPP010000652">
    <property type="protein sequence ID" value="CAG8501072.1"/>
    <property type="molecule type" value="Genomic_DNA"/>
</dbReference>
<keyword evidence="2" id="KW-1185">Reference proteome</keyword>